<reference evidence="9 10" key="1">
    <citation type="submission" date="2020-04" db="EMBL/GenBank/DDBJ databases">
        <title>Perkinsus olseni comparative genomics.</title>
        <authorList>
            <person name="Bogema D.R."/>
        </authorList>
    </citation>
    <scope>NUCLEOTIDE SEQUENCE [LARGE SCALE GENOMIC DNA]</scope>
    <source>
        <strain evidence="9 10">ATCC PRA-207</strain>
    </source>
</reference>
<evidence type="ECO:0000256" key="8">
    <source>
        <dbReference type="SAM" id="MobiDB-lite"/>
    </source>
</evidence>
<keyword evidence="10" id="KW-1185">Reference proteome</keyword>
<dbReference type="Gene3D" id="1.10.575.10">
    <property type="entry name" value="P1 Nuclease"/>
    <property type="match status" value="1"/>
</dbReference>
<evidence type="ECO:0000256" key="7">
    <source>
        <dbReference type="ARBA" id="ARBA00023180"/>
    </source>
</evidence>
<keyword evidence="6" id="KW-1015">Disulfide bond</keyword>
<name>A0A7J6SC60_PEROL</name>
<evidence type="ECO:0000256" key="5">
    <source>
        <dbReference type="ARBA" id="ARBA00022801"/>
    </source>
</evidence>
<dbReference type="GO" id="GO:0003676">
    <property type="term" value="F:nucleic acid binding"/>
    <property type="evidence" value="ECO:0007669"/>
    <property type="project" value="InterPro"/>
</dbReference>
<feature type="compositionally biased region" description="Basic and acidic residues" evidence="8">
    <location>
        <begin position="345"/>
        <end position="358"/>
    </location>
</feature>
<dbReference type="InterPro" id="IPR008947">
    <property type="entry name" value="PLipase_C/P1_nuclease_dom_sf"/>
</dbReference>
<gene>
    <name evidence="9" type="ORF">FOZ63_001926</name>
</gene>
<protein>
    <submittedName>
        <fullName evidence="9">Uncharacterized protein</fullName>
    </submittedName>
</protein>
<evidence type="ECO:0000313" key="9">
    <source>
        <dbReference type="EMBL" id="KAF4730569.1"/>
    </source>
</evidence>
<keyword evidence="7" id="KW-0325">Glycoprotein</keyword>
<dbReference type="PANTHER" id="PTHR33146">
    <property type="entry name" value="ENDONUCLEASE 4"/>
    <property type="match status" value="1"/>
</dbReference>
<comment type="caution">
    <text evidence="9">The sequence shown here is derived from an EMBL/GenBank/DDBJ whole genome shotgun (WGS) entry which is preliminary data.</text>
</comment>
<evidence type="ECO:0000256" key="3">
    <source>
        <dbReference type="ARBA" id="ARBA00022723"/>
    </source>
</evidence>
<dbReference type="EMBL" id="JABANO010019202">
    <property type="protein sequence ID" value="KAF4730569.1"/>
    <property type="molecule type" value="Genomic_DNA"/>
</dbReference>
<dbReference type="SUPFAM" id="SSF48537">
    <property type="entry name" value="Phospholipase C/P1 nuclease"/>
    <property type="match status" value="1"/>
</dbReference>
<evidence type="ECO:0000256" key="1">
    <source>
        <dbReference type="ARBA" id="ARBA00009547"/>
    </source>
</evidence>
<dbReference type="GO" id="GO:0016788">
    <property type="term" value="F:hydrolase activity, acting on ester bonds"/>
    <property type="evidence" value="ECO:0007669"/>
    <property type="project" value="InterPro"/>
</dbReference>
<accession>A0A7J6SC60</accession>
<keyword evidence="2" id="KW-0540">Nuclease</keyword>
<keyword evidence="5" id="KW-0378">Hydrolase</keyword>
<evidence type="ECO:0000256" key="2">
    <source>
        <dbReference type="ARBA" id="ARBA00022722"/>
    </source>
</evidence>
<dbReference type="Pfam" id="PF02265">
    <property type="entry name" value="S1-P1_nuclease"/>
    <property type="match status" value="1"/>
</dbReference>
<keyword evidence="4" id="KW-0255">Endonuclease</keyword>
<evidence type="ECO:0000256" key="6">
    <source>
        <dbReference type="ARBA" id="ARBA00023157"/>
    </source>
</evidence>
<proteinExistence type="inferred from homology"/>
<dbReference type="PANTHER" id="PTHR33146:SF26">
    <property type="entry name" value="ENDONUCLEASE 4"/>
    <property type="match status" value="1"/>
</dbReference>
<organism evidence="9 10">
    <name type="scientific">Perkinsus olseni</name>
    <name type="common">Perkinsus atlanticus</name>
    <dbReference type="NCBI Taxonomy" id="32597"/>
    <lineage>
        <taxon>Eukaryota</taxon>
        <taxon>Sar</taxon>
        <taxon>Alveolata</taxon>
        <taxon>Perkinsozoa</taxon>
        <taxon>Perkinsea</taxon>
        <taxon>Perkinsida</taxon>
        <taxon>Perkinsidae</taxon>
        <taxon>Perkinsus</taxon>
    </lineage>
</organism>
<evidence type="ECO:0000313" key="10">
    <source>
        <dbReference type="Proteomes" id="UP000553632"/>
    </source>
</evidence>
<evidence type="ECO:0000256" key="4">
    <source>
        <dbReference type="ARBA" id="ARBA00022759"/>
    </source>
</evidence>
<dbReference type="Proteomes" id="UP000553632">
    <property type="component" value="Unassembled WGS sequence"/>
</dbReference>
<comment type="similarity">
    <text evidence="1">Belongs to the nuclease type I family.</text>
</comment>
<dbReference type="GO" id="GO:0004519">
    <property type="term" value="F:endonuclease activity"/>
    <property type="evidence" value="ECO:0007669"/>
    <property type="project" value="UniProtKB-KW"/>
</dbReference>
<dbReference type="GO" id="GO:0006308">
    <property type="term" value="P:DNA catabolic process"/>
    <property type="evidence" value="ECO:0007669"/>
    <property type="project" value="InterPro"/>
</dbReference>
<keyword evidence="3" id="KW-0479">Metal-binding</keyword>
<sequence>MSPRIIASGISLAVVVRGWNQDVHYASAKLTEDLLDEGALDALLQKHGDLTYYINWPDANHRAGSMSGDPNRFGWSVFSHFVNSEPGEPYDPVKARETKTVNDKGESRETPNAVNSMIHFHDKLLHYKSFDELDYVSEKMKAADKALHDAQPVPFLKNTVLERFKREATYSISHYFQDIHNPFHCADAHDMGGYKHTMVCRFCEDKEKKTNIHSVWDADMFDYELREAFEYDYVDQMESFELDRYPFGQKLYSMVKERHDRLRETNPEQLEGWTEQCSGDFGRCIDTAVGETRKFYVDNEKELYAGEKDGVVTKAYLDKYVEKAFEQVIKASVRLAAALNKMAKDLNESQSKPRERTAQKPFKVSSKRALKIAHQTTTRSEATNADDIDVISY</sequence>
<dbReference type="AlphaFoldDB" id="A0A7J6SC60"/>
<feature type="region of interest" description="Disordered" evidence="8">
    <location>
        <begin position="345"/>
        <end position="366"/>
    </location>
</feature>
<dbReference type="InterPro" id="IPR003154">
    <property type="entry name" value="S1/P1nuclease"/>
</dbReference>
<dbReference type="GO" id="GO:0046872">
    <property type="term" value="F:metal ion binding"/>
    <property type="evidence" value="ECO:0007669"/>
    <property type="project" value="UniProtKB-KW"/>
</dbReference>